<gene>
    <name evidence="5" type="ORF">BUZ14_12665</name>
</gene>
<feature type="domain" description="HTH cro/C1-type" evidence="4">
    <location>
        <begin position="12"/>
        <end position="66"/>
    </location>
</feature>
<sequence>MEDINQIVAENLKFYRKQSGYSLEYLATISGVSKAMLGQIERKESIPSLTILWKIAYGLKLSFAELTTEIQVNHVTKIPAERVEIIQSKDNGYTIYPYFPFDIHKKFESNMVILEPNGYMKSTPYGSNSIVYITLYDGLLLLDIGDERYKINANDSIKFNGNAFHLFKNESESICRFNMVVHY</sequence>
<dbReference type="Pfam" id="PF01381">
    <property type="entry name" value="HTH_3"/>
    <property type="match status" value="1"/>
</dbReference>
<proteinExistence type="predicted"/>
<dbReference type="SMART" id="SM00530">
    <property type="entry name" value="HTH_XRE"/>
    <property type="match status" value="1"/>
</dbReference>
<dbReference type="InterPro" id="IPR010982">
    <property type="entry name" value="Lambda_DNA-bd_dom_sf"/>
</dbReference>
<keyword evidence="1" id="KW-0805">Transcription regulation</keyword>
<evidence type="ECO:0000256" key="2">
    <source>
        <dbReference type="ARBA" id="ARBA00023125"/>
    </source>
</evidence>
<evidence type="ECO:0000256" key="3">
    <source>
        <dbReference type="ARBA" id="ARBA00023163"/>
    </source>
</evidence>
<dbReference type="EMBL" id="QYJN01000008">
    <property type="protein sequence ID" value="RIP32780.1"/>
    <property type="molecule type" value="Genomic_DNA"/>
</dbReference>
<evidence type="ECO:0000256" key="1">
    <source>
        <dbReference type="ARBA" id="ARBA00023015"/>
    </source>
</evidence>
<keyword evidence="2" id="KW-0238">DNA-binding</keyword>
<dbReference type="InterPro" id="IPR001387">
    <property type="entry name" value="Cro/C1-type_HTH"/>
</dbReference>
<dbReference type="GO" id="GO:0005829">
    <property type="term" value="C:cytosol"/>
    <property type="evidence" value="ECO:0007669"/>
    <property type="project" value="TreeGrafter"/>
</dbReference>
<dbReference type="GO" id="GO:0003677">
    <property type="term" value="F:DNA binding"/>
    <property type="evidence" value="ECO:0007669"/>
    <property type="project" value="UniProtKB-KW"/>
</dbReference>
<dbReference type="PANTHER" id="PTHR46797">
    <property type="entry name" value="HTH-TYPE TRANSCRIPTIONAL REGULATOR"/>
    <property type="match status" value="1"/>
</dbReference>
<evidence type="ECO:0000259" key="4">
    <source>
        <dbReference type="PROSITE" id="PS50943"/>
    </source>
</evidence>
<dbReference type="PANTHER" id="PTHR46797:SF23">
    <property type="entry name" value="HTH-TYPE TRANSCRIPTIONAL REGULATOR SUTR"/>
    <property type="match status" value="1"/>
</dbReference>
<name>A0A3A0VKJ4_STAGA</name>
<reference evidence="5 6" key="1">
    <citation type="journal article" date="2016" name="Front. Microbiol.">
        <title>Comprehensive Phylogenetic Analysis of Bovine Non-aureus Staphylococci Species Based on Whole-Genome Sequencing.</title>
        <authorList>
            <person name="Naushad S."/>
            <person name="Barkema H.W."/>
            <person name="Luby C."/>
            <person name="Condas L.A."/>
            <person name="Nobrega D.B."/>
            <person name="Carson D.A."/>
            <person name="De Buck J."/>
        </authorList>
    </citation>
    <scope>NUCLEOTIDE SEQUENCE [LARGE SCALE GENOMIC DNA]</scope>
    <source>
        <strain evidence="5 6">SNUC 4781</strain>
    </source>
</reference>
<dbReference type="Gene3D" id="2.60.120.10">
    <property type="entry name" value="Jelly Rolls"/>
    <property type="match status" value="1"/>
</dbReference>
<dbReference type="CDD" id="cd00093">
    <property type="entry name" value="HTH_XRE"/>
    <property type="match status" value="1"/>
</dbReference>
<dbReference type="AlphaFoldDB" id="A0A3A0VKJ4"/>
<evidence type="ECO:0000313" key="5">
    <source>
        <dbReference type="EMBL" id="RIP32780.1"/>
    </source>
</evidence>
<dbReference type="SUPFAM" id="SSF47413">
    <property type="entry name" value="lambda repressor-like DNA-binding domains"/>
    <property type="match status" value="1"/>
</dbReference>
<dbReference type="InterPro" id="IPR011051">
    <property type="entry name" value="RmlC_Cupin_sf"/>
</dbReference>
<dbReference type="PROSITE" id="PS50943">
    <property type="entry name" value="HTH_CROC1"/>
    <property type="match status" value="1"/>
</dbReference>
<organism evidence="5 6">
    <name type="scientific">Staphylococcus gallinarum</name>
    <dbReference type="NCBI Taxonomy" id="1293"/>
    <lineage>
        <taxon>Bacteria</taxon>
        <taxon>Bacillati</taxon>
        <taxon>Bacillota</taxon>
        <taxon>Bacilli</taxon>
        <taxon>Bacillales</taxon>
        <taxon>Staphylococcaceae</taxon>
        <taxon>Staphylococcus</taxon>
    </lineage>
</organism>
<dbReference type="Gene3D" id="1.10.260.40">
    <property type="entry name" value="lambda repressor-like DNA-binding domains"/>
    <property type="match status" value="1"/>
</dbReference>
<accession>A0A3A0VKJ4</accession>
<dbReference type="OrthoDB" id="9781521at2"/>
<dbReference type="InterPro" id="IPR014710">
    <property type="entry name" value="RmlC-like_jellyroll"/>
</dbReference>
<dbReference type="SUPFAM" id="SSF51182">
    <property type="entry name" value="RmlC-like cupins"/>
    <property type="match status" value="1"/>
</dbReference>
<dbReference type="Proteomes" id="UP000265541">
    <property type="component" value="Unassembled WGS sequence"/>
</dbReference>
<dbReference type="RefSeq" id="WP_119486213.1">
    <property type="nucleotide sequence ID" value="NZ_QYJN01000008.1"/>
</dbReference>
<evidence type="ECO:0000313" key="6">
    <source>
        <dbReference type="Proteomes" id="UP000265541"/>
    </source>
</evidence>
<dbReference type="InterPro" id="IPR050807">
    <property type="entry name" value="TransReg_Diox_bact_type"/>
</dbReference>
<keyword evidence="3" id="KW-0804">Transcription</keyword>
<comment type="caution">
    <text evidence="5">The sequence shown here is derived from an EMBL/GenBank/DDBJ whole genome shotgun (WGS) entry which is preliminary data.</text>
</comment>
<dbReference type="GO" id="GO:0003700">
    <property type="term" value="F:DNA-binding transcription factor activity"/>
    <property type="evidence" value="ECO:0007669"/>
    <property type="project" value="TreeGrafter"/>
</dbReference>
<dbReference type="CDD" id="cd02209">
    <property type="entry name" value="cupin_XRE_C"/>
    <property type="match status" value="1"/>
</dbReference>
<protein>
    <submittedName>
        <fullName evidence="5">XRE family transcriptional regulator</fullName>
    </submittedName>
</protein>